<organism evidence="2 3">
    <name type="scientific">Limnobaculum xujianqingii</name>
    <dbReference type="NCBI Taxonomy" id="2738837"/>
    <lineage>
        <taxon>Bacteria</taxon>
        <taxon>Pseudomonadati</taxon>
        <taxon>Pseudomonadota</taxon>
        <taxon>Gammaproteobacteria</taxon>
        <taxon>Enterobacterales</taxon>
        <taxon>Budviciaceae</taxon>
        <taxon>Limnobaculum</taxon>
    </lineage>
</organism>
<evidence type="ECO:0000313" key="3">
    <source>
        <dbReference type="Proteomes" id="UP000807542"/>
    </source>
</evidence>
<gene>
    <name evidence="2" type="ORF">I2492_06015</name>
    <name evidence="1" type="ORF">I2493_06015</name>
</gene>
<dbReference type="EMBL" id="JADRCP010000001">
    <property type="protein sequence ID" value="MBK5175873.1"/>
    <property type="molecule type" value="Genomic_DNA"/>
</dbReference>
<dbReference type="AlphaFoldDB" id="A0A9D7AH09"/>
<reference evidence="2 4" key="1">
    <citation type="submission" date="2020-11" db="EMBL/GenBank/DDBJ databases">
        <title>Insectihabitans protaetiae gen. nov. sp. nov. and Insectihabitans allomyrinae sp. nov., isolated from larvae of Protaetia brevitarsis seulensis and Allomyrina dichotoma, respectively.</title>
        <authorList>
            <person name="Lee S.D."/>
            <person name="Byeon Y.-S."/>
            <person name="Kim S.-M."/>
            <person name="Yang H.L."/>
            <person name="Kim I.S."/>
        </authorList>
    </citation>
    <scope>NUCLEOTIDE SEQUENCE</scope>
    <source>
        <strain evidence="2">CWB-B4</strain>
        <strain evidence="1 4">CWB-B43</strain>
    </source>
</reference>
<proteinExistence type="predicted"/>
<keyword evidence="4" id="KW-1185">Reference proteome</keyword>
<dbReference type="EMBL" id="JADRCQ010000001">
    <property type="protein sequence ID" value="MBK5072564.1"/>
    <property type="molecule type" value="Genomic_DNA"/>
</dbReference>
<accession>A0A9D7AH09</accession>
<evidence type="ECO:0000313" key="4">
    <source>
        <dbReference type="Proteomes" id="UP001296969"/>
    </source>
</evidence>
<dbReference type="RefSeq" id="WP_228397620.1">
    <property type="nucleotide sequence ID" value="NZ_JADRCP010000001.1"/>
</dbReference>
<name>A0A9D7AH09_9GAMM</name>
<comment type="caution">
    <text evidence="2">The sequence shown here is derived from an EMBL/GenBank/DDBJ whole genome shotgun (WGS) entry which is preliminary data.</text>
</comment>
<sequence length="59" mass="6535">MDKTEKNIAIARIAFDLAKSAESSPATLHLISDKLTGNSALIDVFDALYERLKQQLTEE</sequence>
<evidence type="ECO:0000313" key="1">
    <source>
        <dbReference type="EMBL" id="MBK5072564.1"/>
    </source>
</evidence>
<dbReference type="Proteomes" id="UP001296969">
    <property type="component" value="Unassembled WGS sequence"/>
</dbReference>
<dbReference type="Proteomes" id="UP000807542">
    <property type="component" value="Unassembled WGS sequence"/>
</dbReference>
<evidence type="ECO:0000313" key="2">
    <source>
        <dbReference type="EMBL" id="MBK5175873.1"/>
    </source>
</evidence>
<protein>
    <submittedName>
        <fullName evidence="2">Uncharacterized protein</fullName>
    </submittedName>
</protein>